<protein>
    <recommendedName>
        <fullName evidence="3">Urease accessory protein UreD</fullName>
    </recommendedName>
</protein>
<organism evidence="4 5">
    <name type="scientific">Cognatiyoonia sediminum</name>
    <dbReference type="NCBI Taxonomy" id="1508389"/>
    <lineage>
        <taxon>Bacteria</taxon>
        <taxon>Pseudomonadati</taxon>
        <taxon>Pseudomonadota</taxon>
        <taxon>Alphaproteobacteria</taxon>
        <taxon>Rhodobacterales</taxon>
        <taxon>Paracoccaceae</taxon>
        <taxon>Cognatiyoonia</taxon>
    </lineage>
</organism>
<dbReference type="Pfam" id="PF01774">
    <property type="entry name" value="UreD"/>
    <property type="match status" value="1"/>
</dbReference>
<sequence length="288" mass="31945">MVNRNLSAKMLTRGATKRRNVELEQIIPRSEGRGALSSKLYKGRSVIDDFRCSGALRVLFPRTDQDLSAILINTSGGLTSGDIFEFEATAQKGSNLTLSTQAAERGYRALTGSAVTQTTLSVEDGARLNWLPQELILFDGCDIERSLTANMQGDAQFLFVEPMVFGRTAMKETVNRGRFLDQVTIYRDQILLYFDRVRLEDDLKNTLSQRAIAQGCLAMVNLIYIGPDAEAHLDTVRSHLPITGGATMIEDDVMVGRVLASDGFELRQALLPILDLLSQNTLPKTWRL</sequence>
<dbReference type="Proteomes" id="UP000184074">
    <property type="component" value="Unassembled WGS sequence"/>
</dbReference>
<dbReference type="PANTHER" id="PTHR33643:SF1">
    <property type="entry name" value="UREASE ACCESSORY PROTEIN D"/>
    <property type="match status" value="1"/>
</dbReference>
<evidence type="ECO:0000313" key="4">
    <source>
        <dbReference type="EMBL" id="SHH46463.1"/>
    </source>
</evidence>
<dbReference type="InterPro" id="IPR002669">
    <property type="entry name" value="UreD"/>
</dbReference>
<name>A0A1M5T7X8_9RHOB</name>
<comment type="subcellular location">
    <subcellularLocation>
        <location evidence="3">Cytoplasm</location>
    </subcellularLocation>
</comment>
<keyword evidence="3" id="KW-0996">Nickel insertion</keyword>
<dbReference type="AlphaFoldDB" id="A0A1M5T7X8"/>
<dbReference type="PANTHER" id="PTHR33643">
    <property type="entry name" value="UREASE ACCESSORY PROTEIN D"/>
    <property type="match status" value="1"/>
</dbReference>
<dbReference type="EMBL" id="FQXB01000008">
    <property type="protein sequence ID" value="SHH46463.1"/>
    <property type="molecule type" value="Genomic_DNA"/>
</dbReference>
<comment type="subunit">
    <text evidence="3">UreD, UreF and UreG form a complex that acts as a GTP-hydrolysis-dependent molecular chaperone, activating the urease apoprotein by helping to assemble the nickel containing metallocenter of UreC. The UreE protein probably delivers the nickel.</text>
</comment>
<keyword evidence="5" id="KW-1185">Reference proteome</keyword>
<comment type="similarity">
    <text evidence="1 3">Belongs to the UreD family.</text>
</comment>
<evidence type="ECO:0000256" key="3">
    <source>
        <dbReference type="HAMAP-Rule" id="MF_01384"/>
    </source>
</evidence>
<reference evidence="4 5" key="1">
    <citation type="submission" date="2016-11" db="EMBL/GenBank/DDBJ databases">
        <authorList>
            <person name="Jaros S."/>
            <person name="Januszkiewicz K."/>
            <person name="Wedrychowicz H."/>
        </authorList>
    </citation>
    <scope>NUCLEOTIDE SEQUENCE [LARGE SCALE GENOMIC DNA]</scope>
    <source>
        <strain evidence="4 5">DSM 28715</strain>
    </source>
</reference>
<evidence type="ECO:0000313" key="5">
    <source>
        <dbReference type="Proteomes" id="UP000184074"/>
    </source>
</evidence>
<comment type="function">
    <text evidence="3">Required for maturation of urease via the functional incorporation of the urease nickel metallocenter.</text>
</comment>
<keyword evidence="2 3" id="KW-0143">Chaperone</keyword>
<keyword evidence="3" id="KW-0963">Cytoplasm</keyword>
<proteinExistence type="inferred from homology"/>
<gene>
    <name evidence="3" type="primary">ureD</name>
    <name evidence="4" type="ORF">SAMN05444003_3270</name>
</gene>
<evidence type="ECO:0000256" key="1">
    <source>
        <dbReference type="ARBA" id="ARBA00007177"/>
    </source>
</evidence>
<accession>A0A1M5T7X8</accession>
<dbReference type="HAMAP" id="MF_01384">
    <property type="entry name" value="UreD"/>
    <property type="match status" value="1"/>
</dbReference>
<evidence type="ECO:0000256" key="2">
    <source>
        <dbReference type="ARBA" id="ARBA00023186"/>
    </source>
</evidence>
<dbReference type="GO" id="GO:0005737">
    <property type="term" value="C:cytoplasm"/>
    <property type="evidence" value="ECO:0007669"/>
    <property type="project" value="UniProtKB-SubCell"/>
</dbReference>
<dbReference type="GO" id="GO:0016151">
    <property type="term" value="F:nickel cation binding"/>
    <property type="evidence" value="ECO:0007669"/>
    <property type="project" value="UniProtKB-UniRule"/>
</dbReference>
<dbReference type="STRING" id="1508389.SAMN05444003_3270"/>